<evidence type="ECO:0000313" key="3">
    <source>
        <dbReference type="Proteomes" id="UP000887013"/>
    </source>
</evidence>
<keyword evidence="3" id="KW-1185">Reference proteome</keyword>
<dbReference type="InterPro" id="IPR012337">
    <property type="entry name" value="RNaseH-like_sf"/>
</dbReference>
<dbReference type="SUPFAM" id="SSF53098">
    <property type="entry name" value="Ribonuclease H-like"/>
    <property type="match status" value="1"/>
</dbReference>
<evidence type="ECO:0000313" key="2">
    <source>
        <dbReference type="EMBL" id="GFT16377.1"/>
    </source>
</evidence>
<organism evidence="2 3">
    <name type="scientific">Nephila pilipes</name>
    <name type="common">Giant wood spider</name>
    <name type="synonym">Nephila maculata</name>
    <dbReference type="NCBI Taxonomy" id="299642"/>
    <lineage>
        <taxon>Eukaryota</taxon>
        <taxon>Metazoa</taxon>
        <taxon>Ecdysozoa</taxon>
        <taxon>Arthropoda</taxon>
        <taxon>Chelicerata</taxon>
        <taxon>Arachnida</taxon>
        <taxon>Araneae</taxon>
        <taxon>Araneomorphae</taxon>
        <taxon>Entelegynae</taxon>
        <taxon>Araneoidea</taxon>
        <taxon>Nephilidae</taxon>
        <taxon>Nephila</taxon>
    </lineage>
</organism>
<dbReference type="GO" id="GO:0015074">
    <property type="term" value="P:DNA integration"/>
    <property type="evidence" value="ECO:0007669"/>
    <property type="project" value="InterPro"/>
</dbReference>
<dbReference type="PANTHER" id="PTHR38681">
    <property type="entry name" value="RETROVIRUS-RELATED POL POLYPROTEIN FROM TRANSPOSON 412-LIKE PROTEIN-RELATED"/>
    <property type="match status" value="1"/>
</dbReference>
<feature type="non-terminal residue" evidence="2">
    <location>
        <position position="1"/>
    </location>
</feature>
<proteinExistence type="predicted"/>
<dbReference type="InterPro" id="IPR001584">
    <property type="entry name" value="Integrase_cat-core"/>
</dbReference>
<dbReference type="PROSITE" id="PS50994">
    <property type="entry name" value="INTEGRASE"/>
    <property type="match status" value="1"/>
</dbReference>
<dbReference type="Proteomes" id="UP000887013">
    <property type="component" value="Unassembled WGS sequence"/>
</dbReference>
<dbReference type="InterPro" id="IPR036397">
    <property type="entry name" value="RNaseH_sf"/>
</dbReference>
<accession>A0A8X6THX9</accession>
<reference evidence="2" key="1">
    <citation type="submission" date="2020-08" db="EMBL/GenBank/DDBJ databases">
        <title>Multicomponent nature underlies the extraordinary mechanical properties of spider dragline silk.</title>
        <authorList>
            <person name="Kono N."/>
            <person name="Nakamura H."/>
            <person name="Mori M."/>
            <person name="Yoshida Y."/>
            <person name="Ohtoshi R."/>
            <person name="Malay A.D."/>
            <person name="Moran D.A.P."/>
            <person name="Tomita M."/>
            <person name="Numata K."/>
            <person name="Arakawa K."/>
        </authorList>
    </citation>
    <scope>NUCLEOTIDE SEQUENCE</scope>
</reference>
<comment type="caution">
    <text evidence="2">The sequence shown here is derived from an EMBL/GenBank/DDBJ whole genome shotgun (WGS) entry which is preliminary data.</text>
</comment>
<sequence length="117" mass="13136">QGRQFESQLFRSLAAICEAEVAHTTSYHPQCNGKVEWLYGTLKGAIKAHNNIKQADMSPTVLQGLKTALRPNTDHIIVQMAYGSNIRLPGEFFDPPAIQMDPETFVTNFQTLMEELK</sequence>
<dbReference type="Gene3D" id="3.30.420.10">
    <property type="entry name" value="Ribonuclease H-like superfamily/Ribonuclease H"/>
    <property type="match status" value="1"/>
</dbReference>
<dbReference type="OrthoDB" id="6433499at2759"/>
<feature type="domain" description="Integrase catalytic" evidence="1">
    <location>
        <begin position="1"/>
        <end position="97"/>
    </location>
</feature>
<dbReference type="AlphaFoldDB" id="A0A8X6THX9"/>
<name>A0A8X6THX9_NEPPI</name>
<dbReference type="PANTHER" id="PTHR38681:SF1">
    <property type="entry name" value="RETROVIRUS-RELATED POL POLYPROTEIN FROM TRANSPOSON 412-LIKE PROTEIN"/>
    <property type="match status" value="1"/>
</dbReference>
<gene>
    <name evidence="2" type="primary">pol_4433</name>
    <name evidence="2" type="ORF">NPIL_574561</name>
</gene>
<dbReference type="GO" id="GO:0003676">
    <property type="term" value="F:nucleic acid binding"/>
    <property type="evidence" value="ECO:0007669"/>
    <property type="project" value="InterPro"/>
</dbReference>
<evidence type="ECO:0000259" key="1">
    <source>
        <dbReference type="PROSITE" id="PS50994"/>
    </source>
</evidence>
<protein>
    <submittedName>
        <fullName evidence="2">Retrovirus-related Pol polyprotein from transposon opus</fullName>
    </submittedName>
</protein>
<dbReference type="EMBL" id="BMAW01009922">
    <property type="protein sequence ID" value="GFT16377.1"/>
    <property type="molecule type" value="Genomic_DNA"/>
</dbReference>